<reference evidence="1" key="1">
    <citation type="submission" date="2023-10" db="EMBL/GenBank/DDBJ databases">
        <title>Amphibacter perezi, gen. nov., sp. nov. a novel taxa of the family Comamonadaceae, class Betaproteobacteria isolated from the skin microbiota of Pelophylax perezi from different populations.</title>
        <authorList>
            <person name="Costa S."/>
            <person name="Proenca D.N."/>
            <person name="Lopes I."/>
            <person name="Morais P.V."/>
        </authorList>
    </citation>
    <scope>NUCLEOTIDE SEQUENCE</scope>
    <source>
        <strain evidence="1">SL12-8</strain>
    </source>
</reference>
<dbReference type="EMBL" id="JAWDIE010000007">
    <property type="protein sequence ID" value="MEJ7137977.1"/>
    <property type="molecule type" value="Genomic_DNA"/>
</dbReference>
<comment type="caution">
    <text evidence="1">The sequence shown here is derived from an EMBL/GenBank/DDBJ whole genome shotgun (WGS) entry which is preliminary data.</text>
</comment>
<keyword evidence="2" id="KW-1185">Reference proteome</keyword>
<accession>A0ACC6P173</accession>
<evidence type="ECO:0000313" key="2">
    <source>
        <dbReference type="Proteomes" id="UP001364695"/>
    </source>
</evidence>
<evidence type="ECO:0000313" key="1">
    <source>
        <dbReference type="EMBL" id="MEJ7137977.1"/>
    </source>
</evidence>
<protein>
    <submittedName>
        <fullName evidence="1">Ribosome maturation factor RimP</fullName>
    </submittedName>
</protein>
<name>A0ACC6P173_9BURK</name>
<organism evidence="1 2">
    <name type="scientific">Amphibiibacter pelophylacis</name>
    <dbReference type="NCBI Taxonomy" id="1799477"/>
    <lineage>
        <taxon>Bacteria</taxon>
        <taxon>Pseudomonadati</taxon>
        <taxon>Pseudomonadota</taxon>
        <taxon>Betaproteobacteria</taxon>
        <taxon>Burkholderiales</taxon>
        <taxon>Sphaerotilaceae</taxon>
        <taxon>Amphibiibacter</taxon>
    </lineage>
</organism>
<proteinExistence type="predicted"/>
<dbReference type="Proteomes" id="UP001364695">
    <property type="component" value="Unassembled WGS sequence"/>
</dbReference>
<sequence>MRDTDSIQPQPAPSSGGWRAALEATVSGMGYDLVDVQWGPRATLQVTIDRVPGHVYLTGESEFVLVEDCERVTRQLQYVLEVENLQYQRLEVSSPGLDRPLNKPSDFERFTGERVRLTLRQPFLGRKKYEGVLFRHDGAADGHWALLLDDAASKSGGKTGVKSGVKAGAAAAGGKARKSKASNARARQAEPMVALPVEEGALAGTETEAGEVALAPRSLDFELHELQSAALVPVVDFRGRGRGD</sequence>
<gene>
    <name evidence="1" type="ORF">RV045_05970</name>
</gene>